<reference evidence="2 3" key="1">
    <citation type="submission" date="2015-09" db="EMBL/GenBank/DDBJ databases">
        <title>Identification and resolution of microdiversity through metagenomic sequencing of parallel consortia.</title>
        <authorList>
            <person name="Nelson W.C."/>
            <person name="Romine M.F."/>
            <person name="Lindemann S.R."/>
        </authorList>
    </citation>
    <scope>NUCLEOTIDE SEQUENCE [LARGE SCALE GENOMIC DNA]</scope>
    <source>
        <strain evidence="2">HL-55</strain>
    </source>
</reference>
<dbReference type="Proteomes" id="UP000050416">
    <property type="component" value="Unassembled WGS sequence"/>
</dbReference>
<protein>
    <submittedName>
        <fullName evidence="2">Uncharacterized protein</fullName>
    </submittedName>
</protein>
<evidence type="ECO:0000313" key="2">
    <source>
        <dbReference type="EMBL" id="KPQ30736.1"/>
    </source>
</evidence>
<gene>
    <name evidence="2" type="ORF">HLUCCX14_01285</name>
</gene>
<dbReference type="EMBL" id="LJZQ01000001">
    <property type="protein sequence ID" value="KPQ30736.1"/>
    <property type="molecule type" value="Genomic_DNA"/>
</dbReference>
<comment type="caution">
    <text evidence="2">The sequence shown here is derived from an EMBL/GenBank/DDBJ whole genome shotgun (WGS) entry which is preliminary data.</text>
</comment>
<proteinExistence type="predicted"/>
<evidence type="ECO:0000256" key="1">
    <source>
        <dbReference type="SAM" id="MobiDB-lite"/>
    </source>
</evidence>
<dbReference type="PATRIC" id="fig|1305731.5.peg.1631"/>
<evidence type="ECO:0000313" key="3">
    <source>
        <dbReference type="Proteomes" id="UP000050416"/>
    </source>
</evidence>
<sequence>MNPTDTAYRRALLYLNAAGHDTCNDTRSRLRGLLNDGRHDLRLAHLLPQVQAQLCDQQHQNPTRPPQLVRGKMGYGVD</sequence>
<organism evidence="2 3">
    <name type="scientific">Marinobacter excellens HL-55</name>
    <dbReference type="NCBI Taxonomy" id="1305731"/>
    <lineage>
        <taxon>Bacteria</taxon>
        <taxon>Pseudomonadati</taxon>
        <taxon>Pseudomonadota</taxon>
        <taxon>Gammaproteobacteria</taxon>
        <taxon>Pseudomonadales</taxon>
        <taxon>Marinobacteraceae</taxon>
        <taxon>Marinobacter</taxon>
    </lineage>
</organism>
<dbReference type="STRING" id="1305731.GCA_000934705_02950"/>
<dbReference type="AlphaFoldDB" id="A0A0P7ZN07"/>
<name>A0A0P7ZN07_9GAMM</name>
<feature type="region of interest" description="Disordered" evidence="1">
    <location>
        <begin position="57"/>
        <end position="78"/>
    </location>
</feature>
<accession>A0A0P7ZN07</accession>